<feature type="domain" description="Formyl transferase N-terminal" evidence="7">
    <location>
        <begin position="4"/>
        <end position="181"/>
    </location>
</feature>
<evidence type="ECO:0000256" key="6">
    <source>
        <dbReference type="HAMAP-Rule" id="MF_01930"/>
    </source>
</evidence>
<feature type="site" description="Raises pKa of active site His" evidence="6">
    <location>
        <position position="144"/>
    </location>
</feature>
<evidence type="ECO:0000256" key="1">
    <source>
        <dbReference type="ARBA" id="ARBA00005054"/>
    </source>
</evidence>
<keyword evidence="2 6" id="KW-0808">Transferase</keyword>
<dbReference type="InterPro" id="IPR001555">
    <property type="entry name" value="GART_AS"/>
</dbReference>
<evidence type="ECO:0000256" key="3">
    <source>
        <dbReference type="ARBA" id="ARBA00022755"/>
    </source>
</evidence>
<organism evidence="8 9">
    <name type="scientific">SAR86 cluster bacterium</name>
    <dbReference type="NCBI Taxonomy" id="2030880"/>
    <lineage>
        <taxon>Bacteria</taxon>
        <taxon>Pseudomonadati</taxon>
        <taxon>Pseudomonadota</taxon>
        <taxon>Gammaproteobacteria</taxon>
        <taxon>SAR86 cluster</taxon>
    </lineage>
</organism>
<dbReference type="SUPFAM" id="SSF53328">
    <property type="entry name" value="Formyltransferase"/>
    <property type="match status" value="1"/>
</dbReference>
<dbReference type="InterPro" id="IPR002376">
    <property type="entry name" value="Formyl_transf_N"/>
</dbReference>
<dbReference type="PROSITE" id="PS00373">
    <property type="entry name" value="GART"/>
    <property type="match status" value="1"/>
</dbReference>
<sequence>MEVKIIVFFSGTGSNLESIIHQQKTYGYKVTGSFCNNPDAAGIKISEDHNIACYVLNSKNFSDRYEFDKKISDYLETQDFDYIVLAGYMRILSKFLVQNWEGQIINIHPSLLPKYPGLDTHQRALENQDKYHGTTIHYVTEVLDAGPIIRQERIEIEPNESIESLMERVKSLENKIYPETIGTLII</sequence>
<dbReference type="EC" id="2.1.2.2" evidence="6"/>
<dbReference type="AlphaFoldDB" id="A0A368BM70"/>
<evidence type="ECO:0000313" key="9">
    <source>
        <dbReference type="Proteomes" id="UP000252147"/>
    </source>
</evidence>
<evidence type="ECO:0000313" key="8">
    <source>
        <dbReference type="EMBL" id="RCL38390.1"/>
    </source>
</evidence>
<evidence type="ECO:0000256" key="4">
    <source>
        <dbReference type="ARBA" id="ARBA00038440"/>
    </source>
</evidence>
<evidence type="ECO:0000259" key="7">
    <source>
        <dbReference type="Pfam" id="PF00551"/>
    </source>
</evidence>
<feature type="binding site" evidence="6">
    <location>
        <begin position="89"/>
        <end position="92"/>
    </location>
    <ligand>
        <name>(6R)-10-formyltetrahydrofolate</name>
        <dbReference type="ChEBI" id="CHEBI:195366"/>
    </ligand>
</feature>
<comment type="catalytic activity">
    <reaction evidence="5 6">
        <text>N(1)-(5-phospho-beta-D-ribosyl)glycinamide + (6R)-10-formyltetrahydrofolate = N(2)-formyl-N(1)-(5-phospho-beta-D-ribosyl)glycinamide + (6S)-5,6,7,8-tetrahydrofolate + H(+)</text>
        <dbReference type="Rhea" id="RHEA:15053"/>
        <dbReference type="ChEBI" id="CHEBI:15378"/>
        <dbReference type="ChEBI" id="CHEBI:57453"/>
        <dbReference type="ChEBI" id="CHEBI:143788"/>
        <dbReference type="ChEBI" id="CHEBI:147286"/>
        <dbReference type="ChEBI" id="CHEBI:195366"/>
        <dbReference type="EC" id="2.1.2.2"/>
    </reaction>
</comment>
<comment type="pathway">
    <text evidence="1 6">Purine metabolism; IMP biosynthesis via de novo pathway; N(2)-formyl-N(1)-(5-phospho-D-ribosyl)glycinamide from N(1)-(5-phospho-D-ribosyl)glycinamide (10-formyl THF route): step 1/1.</text>
</comment>
<feature type="active site" description="Proton donor" evidence="6">
    <location>
        <position position="108"/>
    </location>
</feature>
<evidence type="ECO:0000256" key="2">
    <source>
        <dbReference type="ARBA" id="ARBA00022679"/>
    </source>
</evidence>
<evidence type="ECO:0000256" key="5">
    <source>
        <dbReference type="ARBA" id="ARBA00047664"/>
    </source>
</evidence>
<accession>A0A368BM70</accession>
<dbReference type="GO" id="GO:0004644">
    <property type="term" value="F:phosphoribosylglycinamide formyltransferase activity"/>
    <property type="evidence" value="ECO:0007669"/>
    <property type="project" value="UniProtKB-UniRule"/>
</dbReference>
<protein>
    <recommendedName>
        <fullName evidence="6">Phosphoribosylglycinamide formyltransferase</fullName>
        <ecNumber evidence="6">2.1.2.2</ecNumber>
    </recommendedName>
    <alternativeName>
        <fullName evidence="6">5'-phosphoribosylglycinamide transformylase</fullName>
    </alternativeName>
    <alternativeName>
        <fullName evidence="6">GAR transformylase</fullName>
        <shortName evidence="6">GART</shortName>
    </alternativeName>
</protein>
<feature type="binding site" evidence="6">
    <location>
        <begin position="13"/>
        <end position="15"/>
    </location>
    <ligand>
        <name>N(1)-(5-phospho-beta-D-ribosyl)glycinamide</name>
        <dbReference type="ChEBI" id="CHEBI:143788"/>
    </ligand>
</feature>
<comment type="function">
    <text evidence="6">Catalyzes the transfer of a formyl group from 10-formyltetrahydrofolate to 5-phospho-ribosyl-glycinamide (GAR), producing 5-phospho-ribosyl-N-formylglycinamide (FGAR) and tetrahydrofolate.</text>
</comment>
<dbReference type="NCBIfam" id="TIGR00639">
    <property type="entry name" value="PurN"/>
    <property type="match status" value="1"/>
</dbReference>
<feature type="binding site" evidence="6">
    <location>
        <position position="64"/>
    </location>
    <ligand>
        <name>(6R)-10-formyltetrahydrofolate</name>
        <dbReference type="ChEBI" id="CHEBI:195366"/>
    </ligand>
</feature>
<dbReference type="InterPro" id="IPR036477">
    <property type="entry name" value="Formyl_transf_N_sf"/>
</dbReference>
<proteinExistence type="inferred from homology"/>
<dbReference type="HAMAP" id="MF_01930">
    <property type="entry name" value="PurN"/>
    <property type="match status" value="1"/>
</dbReference>
<dbReference type="Gene3D" id="3.40.50.170">
    <property type="entry name" value="Formyl transferase, N-terminal domain"/>
    <property type="match status" value="1"/>
</dbReference>
<comment type="caution">
    <text evidence="8">The sequence shown here is derived from an EMBL/GenBank/DDBJ whole genome shotgun (WGS) entry which is preliminary data.</text>
</comment>
<dbReference type="Pfam" id="PF00551">
    <property type="entry name" value="Formyl_trans_N"/>
    <property type="match status" value="1"/>
</dbReference>
<dbReference type="PANTHER" id="PTHR43369">
    <property type="entry name" value="PHOSPHORIBOSYLGLYCINAMIDE FORMYLTRANSFERASE"/>
    <property type="match status" value="1"/>
</dbReference>
<dbReference type="Proteomes" id="UP000252147">
    <property type="component" value="Unassembled WGS sequence"/>
</dbReference>
<feature type="binding site" evidence="6">
    <location>
        <position position="106"/>
    </location>
    <ligand>
        <name>(6R)-10-formyltetrahydrofolate</name>
        <dbReference type="ChEBI" id="CHEBI:195366"/>
    </ligand>
</feature>
<reference evidence="8 9" key="1">
    <citation type="journal article" date="2018" name="Microbiome">
        <title>Fine metagenomic profile of the Mediterranean stratified and mixed water columns revealed by assembly and recruitment.</title>
        <authorList>
            <person name="Haro-Moreno J.M."/>
            <person name="Lopez-Perez M."/>
            <person name="De La Torre J.R."/>
            <person name="Picazo A."/>
            <person name="Camacho A."/>
            <person name="Rodriguez-Valera F."/>
        </authorList>
    </citation>
    <scope>NUCLEOTIDE SEQUENCE [LARGE SCALE GENOMIC DNA]</scope>
    <source>
        <strain evidence="8">MED-G83</strain>
    </source>
</reference>
<dbReference type="InterPro" id="IPR004607">
    <property type="entry name" value="GART"/>
</dbReference>
<dbReference type="PANTHER" id="PTHR43369:SF2">
    <property type="entry name" value="PHOSPHORIBOSYLGLYCINAMIDE FORMYLTRANSFERASE"/>
    <property type="match status" value="1"/>
</dbReference>
<dbReference type="GO" id="GO:0005829">
    <property type="term" value="C:cytosol"/>
    <property type="evidence" value="ECO:0007669"/>
    <property type="project" value="TreeGrafter"/>
</dbReference>
<gene>
    <name evidence="6 8" type="primary">purN</name>
    <name evidence="8" type="ORF">DBW97_02475</name>
</gene>
<name>A0A368BM70_9GAMM</name>
<dbReference type="GO" id="GO:0006189">
    <property type="term" value="P:'de novo' IMP biosynthetic process"/>
    <property type="evidence" value="ECO:0007669"/>
    <property type="project" value="UniProtKB-UniRule"/>
</dbReference>
<dbReference type="UniPathway" id="UPA00074">
    <property type="reaction ID" value="UER00126"/>
</dbReference>
<comment type="similarity">
    <text evidence="4 6">Belongs to the GART family.</text>
</comment>
<dbReference type="CDD" id="cd08645">
    <property type="entry name" value="FMT_core_GART"/>
    <property type="match status" value="1"/>
</dbReference>
<keyword evidence="3 6" id="KW-0658">Purine biosynthesis</keyword>
<dbReference type="EMBL" id="QOPD01000003">
    <property type="protein sequence ID" value="RCL38390.1"/>
    <property type="molecule type" value="Genomic_DNA"/>
</dbReference>